<organism evidence="2">
    <name type="scientific">Anthurium amnicola</name>
    <dbReference type="NCBI Taxonomy" id="1678845"/>
    <lineage>
        <taxon>Eukaryota</taxon>
        <taxon>Viridiplantae</taxon>
        <taxon>Streptophyta</taxon>
        <taxon>Embryophyta</taxon>
        <taxon>Tracheophyta</taxon>
        <taxon>Spermatophyta</taxon>
        <taxon>Magnoliopsida</taxon>
        <taxon>Liliopsida</taxon>
        <taxon>Araceae</taxon>
        <taxon>Pothoideae</taxon>
        <taxon>Potheae</taxon>
        <taxon>Anthurium</taxon>
    </lineage>
</organism>
<feature type="transmembrane region" description="Helical" evidence="1">
    <location>
        <begin position="195"/>
        <end position="214"/>
    </location>
</feature>
<dbReference type="PANTHER" id="PTHR12242:SF22">
    <property type="entry name" value="OS02G0130600 PROTEIN"/>
    <property type="match status" value="1"/>
</dbReference>
<evidence type="ECO:0000313" key="2">
    <source>
        <dbReference type="EMBL" id="JAT61935.1"/>
    </source>
</evidence>
<gene>
    <name evidence="2" type="primary">LV701_2</name>
    <name evidence="2" type="ORF">g.78740</name>
</gene>
<name>A0A1D1Z4W7_9ARAE</name>
<protein>
    <submittedName>
        <fullName evidence="2">Ig lambda chain V-VII region MOT</fullName>
    </submittedName>
</protein>
<dbReference type="GO" id="GO:0016020">
    <property type="term" value="C:membrane"/>
    <property type="evidence" value="ECO:0007669"/>
    <property type="project" value="TreeGrafter"/>
</dbReference>
<keyword evidence="1" id="KW-0472">Membrane</keyword>
<feature type="transmembrane region" description="Helical" evidence="1">
    <location>
        <begin position="290"/>
        <end position="310"/>
    </location>
</feature>
<feature type="transmembrane region" description="Helical" evidence="1">
    <location>
        <begin position="253"/>
        <end position="278"/>
    </location>
</feature>
<dbReference type="EMBL" id="GDJX01006001">
    <property type="protein sequence ID" value="JAT61935.1"/>
    <property type="molecule type" value="Transcribed_RNA"/>
</dbReference>
<keyword evidence="1" id="KW-0812">Transmembrane</keyword>
<sequence>MTAKTNITNYWLNWRVWVCSVWVFSSIIIATLLIWKYEGSNPQGDGAEAQEEAAGTVYDDESWRPCLKEIHPAWLLAFRVVAFFVLTALLVINVVVLGGETFYFYTQWTFALVTIYFGVGCLLSIYGCHKFISKVDRDTLDHMRLDAEQGAYVAPTNGENTNTFHRIKSSQEERYIRPIAGFCGYAFQIIYQTNAGAVMLTDCVFWFIIVPFLAIKDYDLNFFMIGMHSVNAIFLLGDTALNSMRFPWFRISYFFLWTTVYVIFQWVIHACIPIWWPYLFLDLSSSYAPIWYFSIGVIQIPCYAVFPLIIKMKHFLLSKWFPESYRI</sequence>
<keyword evidence="1" id="KW-1133">Transmembrane helix</keyword>
<reference evidence="2" key="1">
    <citation type="submission" date="2015-07" db="EMBL/GenBank/DDBJ databases">
        <title>Transcriptome Assembly of Anthurium amnicola.</title>
        <authorList>
            <person name="Suzuki J."/>
        </authorList>
    </citation>
    <scope>NUCLEOTIDE SEQUENCE</scope>
</reference>
<proteinExistence type="predicted"/>
<dbReference type="PANTHER" id="PTHR12242">
    <property type="entry name" value="OS02G0130600 PROTEIN-RELATED"/>
    <property type="match status" value="1"/>
</dbReference>
<evidence type="ECO:0000256" key="1">
    <source>
        <dbReference type="SAM" id="Phobius"/>
    </source>
</evidence>
<feature type="transmembrane region" description="Helical" evidence="1">
    <location>
        <begin position="108"/>
        <end position="128"/>
    </location>
</feature>
<feature type="transmembrane region" description="Helical" evidence="1">
    <location>
        <begin position="14"/>
        <end position="35"/>
    </location>
</feature>
<dbReference type="AlphaFoldDB" id="A0A1D1Z4W7"/>
<feature type="transmembrane region" description="Helical" evidence="1">
    <location>
        <begin position="73"/>
        <end position="96"/>
    </location>
</feature>
<accession>A0A1D1Z4W7</accession>